<protein>
    <submittedName>
        <fullName evidence="3">3-oxoacyl-[acyl-carrier protein] reductase</fullName>
    </submittedName>
</protein>
<dbReference type="PRINTS" id="PR00080">
    <property type="entry name" value="SDRFAMILY"/>
</dbReference>
<dbReference type="FunFam" id="3.40.50.720:FF:000173">
    <property type="entry name" value="3-oxoacyl-[acyl-carrier protein] reductase"/>
    <property type="match status" value="1"/>
</dbReference>
<dbReference type="AlphaFoldDB" id="A0A317Q2K1"/>
<evidence type="ECO:0000313" key="4">
    <source>
        <dbReference type="Proteomes" id="UP000246744"/>
    </source>
</evidence>
<keyword evidence="2" id="KW-0560">Oxidoreductase</keyword>
<dbReference type="PANTHER" id="PTHR42760:SF83">
    <property type="entry name" value="(3R)-3-HYDROXYACYL-COA DEHYDROGENASE"/>
    <property type="match status" value="1"/>
</dbReference>
<comment type="similarity">
    <text evidence="1">Belongs to the short-chain dehydrogenases/reductases (SDR) family.</text>
</comment>
<dbReference type="GO" id="GO:0048038">
    <property type="term" value="F:quinone binding"/>
    <property type="evidence" value="ECO:0007669"/>
    <property type="project" value="TreeGrafter"/>
</dbReference>
<dbReference type="InterPro" id="IPR036291">
    <property type="entry name" value="NAD(P)-bd_dom_sf"/>
</dbReference>
<evidence type="ECO:0000313" key="3">
    <source>
        <dbReference type="EMBL" id="PWW07753.1"/>
    </source>
</evidence>
<comment type="caution">
    <text evidence="3">The sequence shown here is derived from an EMBL/GenBank/DDBJ whole genome shotgun (WGS) entry which is preliminary data.</text>
</comment>
<proteinExistence type="inferred from homology"/>
<organism evidence="3 4">
    <name type="scientific">Mangrovibacter plantisponsor</name>
    <dbReference type="NCBI Taxonomy" id="451513"/>
    <lineage>
        <taxon>Bacteria</taxon>
        <taxon>Pseudomonadati</taxon>
        <taxon>Pseudomonadota</taxon>
        <taxon>Gammaproteobacteria</taxon>
        <taxon>Enterobacterales</taxon>
        <taxon>Enterobacteriaceae</taxon>
        <taxon>Mangrovibacter</taxon>
    </lineage>
</organism>
<gene>
    <name evidence="3" type="ORF">DES37_108181</name>
</gene>
<accession>A0A317Q2K1</accession>
<dbReference type="Pfam" id="PF13561">
    <property type="entry name" value="adh_short_C2"/>
    <property type="match status" value="1"/>
</dbReference>
<dbReference type="Gene3D" id="3.40.50.720">
    <property type="entry name" value="NAD(P)-binding Rossmann-like Domain"/>
    <property type="match status" value="1"/>
</dbReference>
<dbReference type="SUPFAM" id="SSF51735">
    <property type="entry name" value="NAD(P)-binding Rossmann-fold domains"/>
    <property type="match status" value="1"/>
</dbReference>
<name>A0A317Q2K1_9ENTR</name>
<evidence type="ECO:0000256" key="1">
    <source>
        <dbReference type="ARBA" id="ARBA00006484"/>
    </source>
</evidence>
<dbReference type="GO" id="GO:0016616">
    <property type="term" value="F:oxidoreductase activity, acting on the CH-OH group of donors, NAD or NADP as acceptor"/>
    <property type="evidence" value="ECO:0007669"/>
    <property type="project" value="TreeGrafter"/>
</dbReference>
<dbReference type="RefSeq" id="WP_110026416.1">
    <property type="nucleotide sequence ID" value="NZ_QGTS01000008.1"/>
</dbReference>
<dbReference type="Proteomes" id="UP000246744">
    <property type="component" value="Unassembled WGS sequence"/>
</dbReference>
<evidence type="ECO:0000256" key="2">
    <source>
        <dbReference type="ARBA" id="ARBA00023002"/>
    </source>
</evidence>
<dbReference type="PANTHER" id="PTHR42760">
    <property type="entry name" value="SHORT-CHAIN DEHYDROGENASES/REDUCTASES FAMILY MEMBER"/>
    <property type="match status" value="1"/>
</dbReference>
<dbReference type="PRINTS" id="PR00081">
    <property type="entry name" value="GDHRDH"/>
</dbReference>
<keyword evidence="4" id="KW-1185">Reference proteome</keyword>
<dbReference type="InterPro" id="IPR002347">
    <property type="entry name" value="SDR_fam"/>
</dbReference>
<sequence>MLLAGKHAVITGALQGIGRATVEAFAKQGANVFACCQHEDTQFFADMAALAEVCHVTITPVIFDLLDDTAIKQAAGVIQKSKVPVDILVNIAGANFDALFPMMTQAQLQKTFAINFFGQIAFTQYMTRLMLRNKRGSIINISSISALDGNSGQLAYAASKAAWLAATKTLSMELGPQGIRVNAVAPGVIKTAMTEDLPEEAMSRQLSRCELKRLGLPEEVANVLVWLASDAASYVTGQTIRIDGGMA</sequence>
<dbReference type="OrthoDB" id="9804774at2"/>
<dbReference type="EMBL" id="QGTS01000008">
    <property type="protein sequence ID" value="PWW07753.1"/>
    <property type="molecule type" value="Genomic_DNA"/>
</dbReference>
<dbReference type="GO" id="GO:0006633">
    <property type="term" value="P:fatty acid biosynthetic process"/>
    <property type="evidence" value="ECO:0007669"/>
    <property type="project" value="TreeGrafter"/>
</dbReference>
<reference evidence="3 4" key="1">
    <citation type="submission" date="2018-05" db="EMBL/GenBank/DDBJ databases">
        <title>Genomic Encyclopedia of Type Strains, Phase IV (KMG-IV): sequencing the most valuable type-strain genomes for metagenomic binning, comparative biology and taxonomic classification.</title>
        <authorList>
            <person name="Goeker M."/>
        </authorList>
    </citation>
    <scope>NUCLEOTIDE SEQUENCE [LARGE SCALE GENOMIC DNA]</scope>
    <source>
        <strain evidence="3 4">DSM 19579</strain>
    </source>
</reference>